<proteinExistence type="predicted"/>
<dbReference type="Proteomes" id="UP001062846">
    <property type="component" value="Chromosome 9"/>
</dbReference>
<gene>
    <name evidence="1" type="ORF">RHMOL_Rhmol09G0139200</name>
</gene>
<name>A0ACC0MEA1_RHOML</name>
<dbReference type="EMBL" id="CM046396">
    <property type="protein sequence ID" value="KAI8538896.1"/>
    <property type="molecule type" value="Genomic_DNA"/>
</dbReference>
<organism evidence="1 2">
    <name type="scientific">Rhododendron molle</name>
    <name type="common">Chinese azalea</name>
    <name type="synonym">Azalea mollis</name>
    <dbReference type="NCBI Taxonomy" id="49168"/>
    <lineage>
        <taxon>Eukaryota</taxon>
        <taxon>Viridiplantae</taxon>
        <taxon>Streptophyta</taxon>
        <taxon>Embryophyta</taxon>
        <taxon>Tracheophyta</taxon>
        <taxon>Spermatophyta</taxon>
        <taxon>Magnoliopsida</taxon>
        <taxon>eudicotyledons</taxon>
        <taxon>Gunneridae</taxon>
        <taxon>Pentapetalae</taxon>
        <taxon>asterids</taxon>
        <taxon>Ericales</taxon>
        <taxon>Ericaceae</taxon>
        <taxon>Ericoideae</taxon>
        <taxon>Rhodoreae</taxon>
        <taxon>Rhododendron</taxon>
    </lineage>
</organism>
<sequence length="80" mass="9300">MVILTYVVLLITLWCNEIVSVIRRARQNGPAQTIWPEKSPVFQCRYFVSFSFKFSSGRGGLESGPRFRQWEVISTRQENS</sequence>
<protein>
    <submittedName>
        <fullName evidence="1">Uncharacterized protein</fullName>
    </submittedName>
</protein>
<evidence type="ECO:0000313" key="2">
    <source>
        <dbReference type="Proteomes" id="UP001062846"/>
    </source>
</evidence>
<comment type="caution">
    <text evidence="1">The sequence shown here is derived from an EMBL/GenBank/DDBJ whole genome shotgun (WGS) entry which is preliminary data.</text>
</comment>
<accession>A0ACC0MEA1</accession>
<keyword evidence="2" id="KW-1185">Reference proteome</keyword>
<evidence type="ECO:0000313" key="1">
    <source>
        <dbReference type="EMBL" id="KAI8538896.1"/>
    </source>
</evidence>
<reference evidence="1" key="1">
    <citation type="submission" date="2022-02" db="EMBL/GenBank/DDBJ databases">
        <title>Plant Genome Project.</title>
        <authorList>
            <person name="Zhang R.-G."/>
        </authorList>
    </citation>
    <scope>NUCLEOTIDE SEQUENCE</scope>
    <source>
        <strain evidence="1">AT1</strain>
    </source>
</reference>